<keyword evidence="3" id="KW-1185">Reference proteome</keyword>
<dbReference type="AlphaFoldDB" id="A0A3M6V4L0"/>
<dbReference type="OrthoDB" id="5990210at2759"/>
<dbReference type="Proteomes" id="UP000275408">
    <property type="component" value="Unassembled WGS sequence"/>
</dbReference>
<gene>
    <name evidence="2" type="ORF">pdam_00022518</name>
</gene>
<dbReference type="SUPFAM" id="SSF57933">
    <property type="entry name" value="TAZ domain"/>
    <property type="match status" value="1"/>
</dbReference>
<dbReference type="Gene3D" id="1.20.1020.10">
    <property type="entry name" value="TAZ domain"/>
    <property type="match status" value="1"/>
</dbReference>
<sequence>MFTGELKDSQKALSVSQALGLNELIHPPGCSDPNCLLPSCINIKLRKNHLQTCRKKKGRCDICKILTSNLTSGLASPFPEPPALPPPRRKLGGTAATQGDANVSARNGQKKILPEPKFVNVRKETASFDCLKKIPAPRYESLSMAILPYVDRSSSFQPQGQNTVQHSTNLNGNCKSIQALQEQAIQQPLEVLCNALQGLNTVIQMVTSNQLEIEAIPIFKQALASMESTVSKRSKGNVITRSFDNPRPMMMDCFENGTVKVENQWGTPVVEADIPMLQSTSLPASFIIPSSSTSPTPLSASSSSSSSSLSSTPPVTPSLCDDVLPEANLMAGCFQVQQTPSKPMLTKESVEDVGGHDLMNEFSFDLQDIILLDFAEELLE</sequence>
<feature type="region of interest" description="Disordered" evidence="1">
    <location>
        <begin position="74"/>
        <end position="107"/>
    </location>
</feature>
<dbReference type="InterPro" id="IPR035898">
    <property type="entry name" value="TAZ_dom_sf"/>
</dbReference>
<protein>
    <submittedName>
        <fullName evidence="2">Uncharacterized protein</fullName>
    </submittedName>
</protein>
<feature type="region of interest" description="Disordered" evidence="1">
    <location>
        <begin position="293"/>
        <end position="317"/>
    </location>
</feature>
<proteinExistence type="predicted"/>
<feature type="compositionally biased region" description="Polar residues" evidence="1">
    <location>
        <begin position="95"/>
        <end position="107"/>
    </location>
</feature>
<evidence type="ECO:0000313" key="2">
    <source>
        <dbReference type="EMBL" id="RMX60790.1"/>
    </source>
</evidence>
<comment type="caution">
    <text evidence="2">The sequence shown here is derived from an EMBL/GenBank/DDBJ whole genome shotgun (WGS) entry which is preliminary data.</text>
</comment>
<organism evidence="2 3">
    <name type="scientific">Pocillopora damicornis</name>
    <name type="common">Cauliflower coral</name>
    <name type="synonym">Millepora damicornis</name>
    <dbReference type="NCBI Taxonomy" id="46731"/>
    <lineage>
        <taxon>Eukaryota</taxon>
        <taxon>Metazoa</taxon>
        <taxon>Cnidaria</taxon>
        <taxon>Anthozoa</taxon>
        <taxon>Hexacorallia</taxon>
        <taxon>Scleractinia</taxon>
        <taxon>Astrocoeniina</taxon>
        <taxon>Pocilloporidae</taxon>
        <taxon>Pocillopora</taxon>
    </lineage>
</organism>
<reference evidence="2 3" key="1">
    <citation type="journal article" date="2018" name="Sci. Rep.">
        <title>Comparative analysis of the Pocillopora damicornis genome highlights role of immune system in coral evolution.</title>
        <authorList>
            <person name="Cunning R."/>
            <person name="Bay R.A."/>
            <person name="Gillette P."/>
            <person name="Baker A.C."/>
            <person name="Traylor-Knowles N."/>
        </authorList>
    </citation>
    <scope>NUCLEOTIDE SEQUENCE [LARGE SCALE GENOMIC DNA]</scope>
    <source>
        <strain evidence="2">RSMAS</strain>
        <tissue evidence="2">Whole animal</tissue>
    </source>
</reference>
<evidence type="ECO:0000256" key="1">
    <source>
        <dbReference type="SAM" id="MobiDB-lite"/>
    </source>
</evidence>
<evidence type="ECO:0000313" key="3">
    <source>
        <dbReference type="Proteomes" id="UP000275408"/>
    </source>
</evidence>
<accession>A0A3M6V4L0</accession>
<name>A0A3M6V4L0_POCDA</name>
<dbReference type="EMBL" id="RCHS01000112">
    <property type="protein sequence ID" value="RMX60790.1"/>
    <property type="molecule type" value="Genomic_DNA"/>
</dbReference>